<sequence>MATLHLTRETSATPAQVWDVVAAFDGYGAWMPMTRMVTDDGPPRVGWGFAGLTGLGRLAFSDSMLVTRWDPPARSGAGVFRVVKTGRLLGGWAEVTVSPRPDGGSRLDWVEDVVVRPLPFKRLFEPLLDRASAWLYGRAVDAMLARAACGRTRS</sequence>
<keyword evidence="2" id="KW-1185">Reference proteome</keyword>
<dbReference type="InterPro" id="IPR019587">
    <property type="entry name" value="Polyketide_cyclase/dehydratase"/>
</dbReference>
<dbReference type="InterPro" id="IPR023393">
    <property type="entry name" value="START-like_dom_sf"/>
</dbReference>
<evidence type="ECO:0000313" key="1">
    <source>
        <dbReference type="EMBL" id="GAA4720413.1"/>
    </source>
</evidence>
<dbReference type="EMBL" id="BAABLO010000004">
    <property type="protein sequence ID" value="GAA4720413.1"/>
    <property type="molecule type" value="Genomic_DNA"/>
</dbReference>
<gene>
    <name evidence="1" type="ORF">GCM10025782_17390</name>
</gene>
<comment type="caution">
    <text evidence="1">The sequence shown here is derived from an EMBL/GenBank/DDBJ whole genome shotgun (WGS) entry which is preliminary data.</text>
</comment>
<dbReference type="Gene3D" id="3.30.530.20">
    <property type="match status" value="1"/>
</dbReference>
<proteinExistence type="predicted"/>
<evidence type="ECO:0000313" key="2">
    <source>
        <dbReference type="Proteomes" id="UP001500556"/>
    </source>
</evidence>
<reference evidence="2" key="1">
    <citation type="journal article" date="2019" name="Int. J. Syst. Evol. Microbiol.">
        <title>The Global Catalogue of Microorganisms (GCM) 10K type strain sequencing project: providing services to taxonomists for standard genome sequencing and annotation.</title>
        <authorList>
            <consortium name="The Broad Institute Genomics Platform"/>
            <consortium name="The Broad Institute Genome Sequencing Center for Infectious Disease"/>
            <person name="Wu L."/>
            <person name="Ma J."/>
        </authorList>
    </citation>
    <scope>NUCLEOTIDE SEQUENCE [LARGE SCALE GENOMIC DNA]</scope>
    <source>
        <strain evidence="2">JCM 18961</strain>
    </source>
</reference>
<dbReference type="Proteomes" id="UP001500556">
    <property type="component" value="Unassembled WGS sequence"/>
</dbReference>
<dbReference type="RefSeq" id="WP_345502532.1">
    <property type="nucleotide sequence ID" value="NZ_BAABLO010000004.1"/>
</dbReference>
<accession>A0ABP8Y538</accession>
<dbReference type="Pfam" id="PF10604">
    <property type="entry name" value="Polyketide_cyc2"/>
    <property type="match status" value="1"/>
</dbReference>
<name>A0ABP8Y538_9MICO</name>
<protein>
    <submittedName>
        <fullName evidence="1">SRPBCC family protein</fullName>
    </submittedName>
</protein>
<organism evidence="1 2">
    <name type="scientific">Pedococcus ginsenosidimutans</name>
    <dbReference type="NCBI Taxonomy" id="490570"/>
    <lineage>
        <taxon>Bacteria</taxon>
        <taxon>Bacillati</taxon>
        <taxon>Actinomycetota</taxon>
        <taxon>Actinomycetes</taxon>
        <taxon>Micrococcales</taxon>
        <taxon>Intrasporangiaceae</taxon>
        <taxon>Pedococcus</taxon>
    </lineage>
</organism>
<dbReference type="SUPFAM" id="SSF55961">
    <property type="entry name" value="Bet v1-like"/>
    <property type="match status" value="1"/>
</dbReference>